<comment type="caution">
    <text evidence="1">The sequence shown here is derived from an EMBL/GenBank/DDBJ whole genome shotgun (WGS) entry which is preliminary data.</text>
</comment>
<sequence>MIIDHLLDLGSNKVCIFYATATFDINSANDSSTNGEAPTSIRSSPYFCGFSFRPLNCLSQLFRISVGRFKTFISAIGQSCPPKGVRNSSLISGVIGIMGNLEISSPTESSRILLDRV</sequence>
<keyword evidence="2" id="KW-1185">Reference proteome</keyword>
<protein>
    <submittedName>
        <fullName evidence="1">Uncharacterized protein</fullName>
    </submittedName>
</protein>
<dbReference type="Proteomes" id="UP000298663">
    <property type="component" value="Chromosome X"/>
</dbReference>
<evidence type="ECO:0000313" key="2">
    <source>
        <dbReference type="Proteomes" id="UP000298663"/>
    </source>
</evidence>
<name>A0A4V6I7I4_STECR</name>
<evidence type="ECO:0000313" key="1">
    <source>
        <dbReference type="EMBL" id="TMS34253.1"/>
    </source>
</evidence>
<reference evidence="1 2" key="2">
    <citation type="journal article" date="2019" name="G3 (Bethesda)">
        <title>Hybrid Assembly of the Genome of the Entomopathogenic Nematode Steinernema carpocapsae Identifies the X-Chromosome.</title>
        <authorList>
            <person name="Serra L."/>
            <person name="Macchietto M."/>
            <person name="Macias-Munoz A."/>
            <person name="McGill C.J."/>
            <person name="Rodriguez I.M."/>
            <person name="Rodriguez B."/>
            <person name="Murad R."/>
            <person name="Mortazavi A."/>
        </authorList>
    </citation>
    <scope>NUCLEOTIDE SEQUENCE [LARGE SCALE GENOMIC DNA]</scope>
    <source>
        <strain evidence="1 2">ALL</strain>
    </source>
</reference>
<dbReference type="AlphaFoldDB" id="A0A4V6I7I4"/>
<dbReference type="EMBL" id="CM016762">
    <property type="protein sequence ID" value="TMS34253.1"/>
    <property type="molecule type" value="Genomic_DNA"/>
</dbReference>
<reference evidence="1 2" key="1">
    <citation type="journal article" date="2015" name="Genome Biol.">
        <title>Comparative genomics of Steinernema reveals deeply conserved gene regulatory networks.</title>
        <authorList>
            <person name="Dillman A.R."/>
            <person name="Macchietto M."/>
            <person name="Porter C.F."/>
            <person name="Rogers A."/>
            <person name="Williams B."/>
            <person name="Antoshechkin I."/>
            <person name="Lee M.M."/>
            <person name="Goodwin Z."/>
            <person name="Lu X."/>
            <person name="Lewis E.E."/>
            <person name="Goodrich-Blair H."/>
            <person name="Stock S.P."/>
            <person name="Adams B.J."/>
            <person name="Sternberg P.W."/>
            <person name="Mortazavi A."/>
        </authorList>
    </citation>
    <scope>NUCLEOTIDE SEQUENCE [LARGE SCALE GENOMIC DNA]</scope>
    <source>
        <strain evidence="1 2">ALL</strain>
    </source>
</reference>
<organism evidence="1 2">
    <name type="scientific">Steinernema carpocapsae</name>
    <name type="common">Entomopathogenic nematode</name>
    <dbReference type="NCBI Taxonomy" id="34508"/>
    <lineage>
        <taxon>Eukaryota</taxon>
        <taxon>Metazoa</taxon>
        <taxon>Ecdysozoa</taxon>
        <taxon>Nematoda</taxon>
        <taxon>Chromadorea</taxon>
        <taxon>Rhabditida</taxon>
        <taxon>Tylenchina</taxon>
        <taxon>Panagrolaimomorpha</taxon>
        <taxon>Strongyloidoidea</taxon>
        <taxon>Steinernematidae</taxon>
        <taxon>Steinernema</taxon>
    </lineage>
</organism>
<dbReference type="EMBL" id="AZBU02000001">
    <property type="protein sequence ID" value="TMS34253.1"/>
    <property type="molecule type" value="Genomic_DNA"/>
</dbReference>
<gene>
    <name evidence="1" type="ORF">L596_001881</name>
</gene>
<proteinExistence type="predicted"/>
<accession>A0A4V6I7I4</accession>